<protein>
    <submittedName>
        <fullName evidence="1">Uncharacterized protein</fullName>
    </submittedName>
</protein>
<organism evidence="1">
    <name type="scientific">Arundo donax</name>
    <name type="common">Giant reed</name>
    <name type="synonym">Donax arundinaceus</name>
    <dbReference type="NCBI Taxonomy" id="35708"/>
    <lineage>
        <taxon>Eukaryota</taxon>
        <taxon>Viridiplantae</taxon>
        <taxon>Streptophyta</taxon>
        <taxon>Embryophyta</taxon>
        <taxon>Tracheophyta</taxon>
        <taxon>Spermatophyta</taxon>
        <taxon>Magnoliopsida</taxon>
        <taxon>Liliopsida</taxon>
        <taxon>Poales</taxon>
        <taxon>Poaceae</taxon>
        <taxon>PACMAD clade</taxon>
        <taxon>Arundinoideae</taxon>
        <taxon>Arundineae</taxon>
        <taxon>Arundo</taxon>
    </lineage>
</organism>
<proteinExistence type="predicted"/>
<sequence>MSPPVLQQQVHLPNMHVVHYKEFENVEHVIRRKSSTTMMLTEYFRMNSLDSYARNFLYKEFPEFFRWDNSRKIWCRRRNHRKQIGRLVAAHPTEGERY</sequence>
<accession>A0A0A8ZT90</accession>
<dbReference type="EMBL" id="GBRH01257900">
    <property type="protein sequence ID" value="JAD39995.1"/>
    <property type="molecule type" value="Transcribed_RNA"/>
</dbReference>
<dbReference type="AlphaFoldDB" id="A0A0A8ZT90"/>
<evidence type="ECO:0000313" key="1">
    <source>
        <dbReference type="EMBL" id="JAD39995.1"/>
    </source>
</evidence>
<reference evidence="1" key="1">
    <citation type="submission" date="2014-09" db="EMBL/GenBank/DDBJ databases">
        <authorList>
            <person name="Magalhaes I.L.F."/>
            <person name="Oliveira U."/>
            <person name="Santos F.R."/>
            <person name="Vidigal T.H.D.A."/>
            <person name="Brescovit A.D."/>
            <person name="Santos A.J."/>
        </authorList>
    </citation>
    <scope>NUCLEOTIDE SEQUENCE</scope>
    <source>
        <tissue evidence="1">Shoot tissue taken approximately 20 cm above the soil surface</tissue>
    </source>
</reference>
<reference evidence="1" key="2">
    <citation type="journal article" date="2015" name="Data Brief">
        <title>Shoot transcriptome of the giant reed, Arundo donax.</title>
        <authorList>
            <person name="Barrero R.A."/>
            <person name="Guerrero F.D."/>
            <person name="Moolhuijzen P."/>
            <person name="Goolsby J.A."/>
            <person name="Tidwell J."/>
            <person name="Bellgard S.E."/>
            <person name="Bellgard M.I."/>
        </authorList>
    </citation>
    <scope>NUCLEOTIDE SEQUENCE</scope>
    <source>
        <tissue evidence="1">Shoot tissue taken approximately 20 cm above the soil surface</tissue>
    </source>
</reference>
<name>A0A0A8ZT90_ARUDO</name>